<evidence type="ECO:0000256" key="1">
    <source>
        <dbReference type="ARBA" id="ARBA00001947"/>
    </source>
</evidence>
<dbReference type="Proteomes" id="UP001165395">
    <property type="component" value="Unassembled WGS sequence"/>
</dbReference>
<protein>
    <submittedName>
        <fullName evidence="6">Succinylglutamate desuccinylase/aspartoacylase family protein</fullName>
    </submittedName>
</protein>
<dbReference type="PANTHER" id="PTHR37326:SF1">
    <property type="entry name" value="BLL3975 PROTEIN"/>
    <property type="match status" value="1"/>
</dbReference>
<name>A0ABS8D9D6_9NEIS</name>
<comment type="caution">
    <text evidence="6">The sequence shown here is derived from an EMBL/GenBank/DDBJ whole genome shotgun (WGS) entry which is preliminary data.</text>
</comment>
<feature type="domain" description="Succinylglutamate desuccinylase/Aspartoacylase catalytic" evidence="5">
    <location>
        <begin position="29"/>
        <end position="260"/>
    </location>
</feature>
<reference evidence="6" key="1">
    <citation type="submission" date="2021-10" db="EMBL/GenBank/DDBJ databases">
        <title>The complete genome sequence of Leeia sp. TBRC 13508.</title>
        <authorList>
            <person name="Charoenyingcharoen P."/>
            <person name="Yukphan P."/>
        </authorList>
    </citation>
    <scope>NUCLEOTIDE SEQUENCE</scope>
    <source>
        <strain evidence="6">TBRC 13508</strain>
    </source>
</reference>
<gene>
    <name evidence="6" type="ORF">LIN78_14875</name>
</gene>
<evidence type="ECO:0000313" key="7">
    <source>
        <dbReference type="Proteomes" id="UP001165395"/>
    </source>
</evidence>
<evidence type="ECO:0000256" key="3">
    <source>
        <dbReference type="ARBA" id="ARBA00022801"/>
    </source>
</evidence>
<proteinExistence type="predicted"/>
<sequence>MKTQTHALISPALGTQREVISYHFGNEGQGKKVYIQSSLHADELPGMLTAWQLRQQLTALEAEGKLIGEVVLVPVCNPIGLNQRLQNAFLGRFELGSGENFNRNYPDITEELIAAVDGQLSQNAEENVRLIRQTAKAILKARQSVNELDSLRTTLLGLLIDADVFLDLHCDWEAALHLYTGTSVWPTVEPLARYLGAYASLLSLECGGAPIDDASFQIWWKLREHFGDQFPIPDATACVTVELRGQSDITHELAKQDADNLIAYLTWLGVVGGDVPPQPDLIYPATPLAGTAPVKAPVSGVIVHRSEVGQFVKAGEPLMDIVNPHHDEVTTLYAPVDGVLYQRHFVRFAHTGMDIARIAGSEATRSGKLLGA</sequence>
<dbReference type="Pfam" id="PF24827">
    <property type="entry name" value="AstE_AspA_cat"/>
    <property type="match status" value="1"/>
</dbReference>
<dbReference type="InterPro" id="IPR055438">
    <property type="entry name" value="AstE_AspA_cat"/>
</dbReference>
<dbReference type="InterPro" id="IPR053138">
    <property type="entry name" value="N-alpha-Ac-DABA_deacetylase"/>
</dbReference>
<keyword evidence="4" id="KW-0862">Zinc</keyword>
<evidence type="ECO:0000259" key="5">
    <source>
        <dbReference type="Pfam" id="PF24827"/>
    </source>
</evidence>
<keyword evidence="7" id="KW-1185">Reference proteome</keyword>
<comment type="cofactor">
    <cofactor evidence="1">
        <name>Zn(2+)</name>
        <dbReference type="ChEBI" id="CHEBI:29105"/>
    </cofactor>
</comment>
<dbReference type="RefSeq" id="WP_227181646.1">
    <property type="nucleotide sequence ID" value="NZ_JAJBZT010000009.1"/>
</dbReference>
<evidence type="ECO:0000256" key="4">
    <source>
        <dbReference type="ARBA" id="ARBA00022833"/>
    </source>
</evidence>
<dbReference type="Gene3D" id="2.40.50.100">
    <property type="match status" value="1"/>
</dbReference>
<keyword evidence="3" id="KW-0378">Hydrolase</keyword>
<dbReference type="CDD" id="cd06250">
    <property type="entry name" value="M14_PaAOTO_like"/>
    <property type="match status" value="1"/>
</dbReference>
<organism evidence="6 7">
    <name type="scientific">Leeia speluncae</name>
    <dbReference type="NCBI Taxonomy" id="2884804"/>
    <lineage>
        <taxon>Bacteria</taxon>
        <taxon>Pseudomonadati</taxon>
        <taxon>Pseudomonadota</taxon>
        <taxon>Betaproteobacteria</taxon>
        <taxon>Neisseriales</taxon>
        <taxon>Leeiaceae</taxon>
        <taxon>Leeia</taxon>
    </lineage>
</organism>
<keyword evidence="2" id="KW-0479">Metal-binding</keyword>
<dbReference type="Gene3D" id="3.40.630.10">
    <property type="entry name" value="Zn peptidases"/>
    <property type="match status" value="1"/>
</dbReference>
<evidence type="ECO:0000313" key="6">
    <source>
        <dbReference type="EMBL" id="MCB6184829.1"/>
    </source>
</evidence>
<dbReference type="PANTHER" id="PTHR37326">
    <property type="entry name" value="BLL3975 PROTEIN"/>
    <property type="match status" value="1"/>
</dbReference>
<accession>A0ABS8D9D6</accession>
<evidence type="ECO:0000256" key="2">
    <source>
        <dbReference type="ARBA" id="ARBA00022723"/>
    </source>
</evidence>
<dbReference type="EMBL" id="JAJBZT010000009">
    <property type="protein sequence ID" value="MCB6184829.1"/>
    <property type="molecule type" value="Genomic_DNA"/>
</dbReference>
<dbReference type="SUPFAM" id="SSF53187">
    <property type="entry name" value="Zn-dependent exopeptidases"/>
    <property type="match status" value="1"/>
</dbReference>